<gene>
    <name evidence="2" type="ORF">CCAM_LOCUS24812</name>
</gene>
<keyword evidence="1" id="KW-0472">Membrane</keyword>
<feature type="transmembrane region" description="Helical" evidence="1">
    <location>
        <begin position="6"/>
        <end position="32"/>
    </location>
</feature>
<protein>
    <submittedName>
        <fullName evidence="2">Uncharacterized protein</fullName>
    </submittedName>
</protein>
<keyword evidence="3" id="KW-1185">Reference proteome</keyword>
<dbReference type="Proteomes" id="UP000595140">
    <property type="component" value="Unassembled WGS sequence"/>
</dbReference>
<reference evidence="2 3" key="1">
    <citation type="submission" date="2018-04" db="EMBL/GenBank/DDBJ databases">
        <authorList>
            <person name="Vogel A."/>
        </authorList>
    </citation>
    <scope>NUCLEOTIDE SEQUENCE [LARGE SCALE GENOMIC DNA]</scope>
</reference>
<dbReference type="AlphaFoldDB" id="A0A484M4S6"/>
<name>A0A484M4S6_9ASTE</name>
<evidence type="ECO:0000313" key="2">
    <source>
        <dbReference type="EMBL" id="VFQ83036.1"/>
    </source>
</evidence>
<feature type="transmembrane region" description="Helical" evidence="1">
    <location>
        <begin position="69"/>
        <end position="90"/>
    </location>
</feature>
<sequence length="107" mass="11989">MLFLLVAYQLLTSWEWLFGMALIHVTTAGILGAKTRVHQSAIEVILEILMHSVLMICHIYAMPFSLKSVYVQGLCQGLHICVLPILRLGILRVKMRVHQSASNPGSF</sequence>
<evidence type="ECO:0000256" key="1">
    <source>
        <dbReference type="SAM" id="Phobius"/>
    </source>
</evidence>
<proteinExistence type="predicted"/>
<keyword evidence="1" id="KW-1133">Transmembrane helix</keyword>
<organism evidence="2 3">
    <name type="scientific">Cuscuta campestris</name>
    <dbReference type="NCBI Taxonomy" id="132261"/>
    <lineage>
        <taxon>Eukaryota</taxon>
        <taxon>Viridiplantae</taxon>
        <taxon>Streptophyta</taxon>
        <taxon>Embryophyta</taxon>
        <taxon>Tracheophyta</taxon>
        <taxon>Spermatophyta</taxon>
        <taxon>Magnoliopsida</taxon>
        <taxon>eudicotyledons</taxon>
        <taxon>Gunneridae</taxon>
        <taxon>Pentapetalae</taxon>
        <taxon>asterids</taxon>
        <taxon>lamiids</taxon>
        <taxon>Solanales</taxon>
        <taxon>Convolvulaceae</taxon>
        <taxon>Cuscuteae</taxon>
        <taxon>Cuscuta</taxon>
        <taxon>Cuscuta subgen. Grammica</taxon>
        <taxon>Cuscuta sect. Cleistogrammica</taxon>
    </lineage>
</organism>
<feature type="transmembrane region" description="Helical" evidence="1">
    <location>
        <begin position="44"/>
        <end position="63"/>
    </location>
</feature>
<evidence type="ECO:0000313" key="3">
    <source>
        <dbReference type="Proteomes" id="UP000595140"/>
    </source>
</evidence>
<dbReference type="EMBL" id="OOIL02002503">
    <property type="protein sequence ID" value="VFQ83036.1"/>
    <property type="molecule type" value="Genomic_DNA"/>
</dbReference>
<keyword evidence="1" id="KW-0812">Transmembrane</keyword>
<accession>A0A484M4S6</accession>